<proteinExistence type="evidence at transcript level"/>
<dbReference type="PANTHER" id="PTHR14465">
    <property type="entry name" value="IQ DOMAIN-CONTAINING PROTEIN H"/>
    <property type="match status" value="1"/>
</dbReference>
<sequence length="886" mass="99605">MLHHPDLATRKQLQSESSARGEGSHYMASVKLDITHDRRPSDTITSQRLGTSDGVISPSIPPSSANFSLAHSTGTRSPQLRSVLFQSPASRRKSATSSTKSPLPVRLFNAPLQPLPPPATPAQKEDEQHQVVAASKNYSFFLRSGELPPVGDPEFTSFNQRYLLQWGGIVSTLAVLQKLLKQFSVPLAHVNGDKLAELASQYELEQTPSRDELLGVLENHDDVIQLINTPGRRFQATDGRHMAAAKIQATWRRHRDRKAYLRYRKQRWAAGVIAISWIMHVRMSRMRKHLREIRKRHLENFRARAKTLAVDWKRIQSSRRVIVHVPSLGYHNHLRFALPGFDRKQNAQMSRLCDLRDPNVDVIYVCPIEVMEELKQYYCKLLGLKSAVEAADPECIGDLSDRFTMVVPEALNKFPTHHMCLASLLKYSPAALSRIRKLIGGREAYYLPGVMHRDDLAVADALNIPVLGCEPEICHLYSSKSGSRRVFAAAGVTAPPGEHDVYSAQQLHESLAQLVCEYPHVKRWLLKVDAGFDGRCIAFIDVEKHLPCYHWMLRESIRYGEKWKKKWAQDAAFTKVLFQLPEILDSFAQPSNRDAFPKWVDFLDAFLSQGGIIEAYPPSESVTCLTVDMLIDPTGTVHMTSCGDQIHAENPLKCWGTSIPQASVEPVQLFDVSLRIGEACRARGVIGHFSIDYVTFIDPISMEQNLWATDLTLAYSDQAAMTQLMLFVTGGELDAARCRFTVPPPPKEKKGRFRKKEEKEVNVNLNRYCVLSTNLLHSNMAVVHYSVFFQMCRAHGIGFDIKERQGTVFTLVDSSKREEFGMLTVGDDLPGALAAFARNLTIIHQEISAPNMQGKTNFKAAVNDIEEILGVTAQNEKEDSKELVPV</sequence>
<reference evidence="3" key="1">
    <citation type="submission" date="2020-04" db="EMBL/GenBank/DDBJ databases">
        <authorList>
            <person name="Neveu A P."/>
        </authorList>
    </citation>
    <scope>NUCLEOTIDE SEQUENCE</scope>
    <source>
        <tissue evidence="3">Whole embryo</tissue>
    </source>
</reference>
<evidence type="ECO:0000256" key="1">
    <source>
        <dbReference type="SAM" id="MobiDB-lite"/>
    </source>
</evidence>
<feature type="domain" description="IQCH-like ATP-grasp" evidence="2">
    <location>
        <begin position="471"/>
        <end position="735"/>
    </location>
</feature>
<dbReference type="InterPro" id="IPR038752">
    <property type="entry name" value="IQCH"/>
</dbReference>
<gene>
    <name evidence="3" type="primary">Iqch</name>
</gene>
<dbReference type="CDD" id="cd23767">
    <property type="entry name" value="IQCD"/>
    <property type="match status" value="1"/>
</dbReference>
<protein>
    <submittedName>
        <fullName evidence="3">IQ domain-containing protein H-like</fullName>
    </submittedName>
</protein>
<dbReference type="PANTHER" id="PTHR14465:SF0">
    <property type="entry name" value="IQ DOMAIN-CONTAINING PROTEIN H"/>
    <property type="match status" value="1"/>
</dbReference>
<organism evidence="3">
    <name type="scientific">Phallusia mammillata</name>
    <dbReference type="NCBI Taxonomy" id="59560"/>
    <lineage>
        <taxon>Eukaryota</taxon>
        <taxon>Metazoa</taxon>
        <taxon>Chordata</taxon>
        <taxon>Tunicata</taxon>
        <taxon>Ascidiacea</taxon>
        <taxon>Phlebobranchia</taxon>
        <taxon>Ascidiidae</taxon>
        <taxon>Phallusia</taxon>
    </lineage>
</organism>
<name>A0A6F9DER8_9ASCI</name>
<dbReference type="Pfam" id="PF24923">
    <property type="entry name" value="ATP-grasp_IQCH"/>
    <property type="match status" value="1"/>
</dbReference>
<accession>A0A6F9DER8</accession>
<evidence type="ECO:0000313" key="3">
    <source>
        <dbReference type="EMBL" id="CAB3256677.1"/>
    </source>
</evidence>
<evidence type="ECO:0000259" key="2">
    <source>
        <dbReference type="Pfam" id="PF24923"/>
    </source>
</evidence>
<dbReference type="AlphaFoldDB" id="A0A6F9DER8"/>
<dbReference type="InterPro" id="IPR056855">
    <property type="entry name" value="ATP-grasp_IQCH"/>
</dbReference>
<feature type="compositionally biased region" description="Polar residues" evidence="1">
    <location>
        <begin position="62"/>
        <end position="80"/>
    </location>
</feature>
<dbReference type="EMBL" id="LR786030">
    <property type="protein sequence ID" value="CAB3256677.1"/>
    <property type="molecule type" value="mRNA"/>
</dbReference>
<feature type="region of interest" description="Disordered" evidence="1">
    <location>
        <begin position="1"/>
        <end position="106"/>
    </location>
</feature>
<dbReference type="PROSITE" id="PS50096">
    <property type="entry name" value="IQ"/>
    <property type="match status" value="1"/>
</dbReference>